<feature type="region of interest" description="Disordered" evidence="1">
    <location>
        <begin position="33"/>
        <end position="57"/>
    </location>
</feature>
<dbReference type="OMA" id="AGGDGRX"/>
<evidence type="ECO:0000256" key="1">
    <source>
        <dbReference type="SAM" id="MobiDB-lite"/>
    </source>
</evidence>
<reference evidence="3" key="1">
    <citation type="submission" date="2013-06" db="EMBL/GenBank/DDBJ databases">
        <authorList>
            <person name="Zhao Q."/>
        </authorList>
    </citation>
    <scope>NUCLEOTIDE SEQUENCE</scope>
    <source>
        <strain evidence="3">cv. W1943</strain>
    </source>
</reference>
<dbReference type="EnsemblPlants" id="ORUFI10G00810.1">
    <property type="protein sequence ID" value="ORUFI10G00810.1"/>
    <property type="gene ID" value="ORUFI10G00810"/>
</dbReference>
<name>A0A0E0QVQ6_ORYRU</name>
<keyword evidence="3" id="KW-1185">Reference proteome</keyword>
<evidence type="ECO:0000313" key="2">
    <source>
        <dbReference type="EnsemblPlants" id="ORUFI10G00810.1"/>
    </source>
</evidence>
<proteinExistence type="predicted"/>
<accession>A0A0E0QVQ6</accession>
<reference evidence="2" key="2">
    <citation type="submission" date="2015-06" db="UniProtKB">
        <authorList>
            <consortium name="EnsemblPlants"/>
        </authorList>
    </citation>
    <scope>IDENTIFICATION</scope>
</reference>
<dbReference type="Proteomes" id="UP000008022">
    <property type="component" value="Unassembled WGS sequence"/>
</dbReference>
<dbReference type="HOGENOM" id="CLU_1196481_0_0_1"/>
<protein>
    <submittedName>
        <fullName evidence="2">Uncharacterized protein</fullName>
    </submittedName>
</protein>
<sequence>MAAAATLDLVRADLRVEAGRSCAVVEAGGVQGARATPAGGHGGDRRRKGAGLAAAGGDGRRRGGVWAAVVKAAATESATSGITGSASAIAGSGARCGRGGGWRRGCSGGSKWRGCWRGRRGCRRGSGGGGAWRIVEAGPAVWRPVQPVEMRPAAWRGGRCGLWSVEAGSVAWNRVRHVERGGRLNSVEMLPTAGGRRWRKPCRAFGRFDDDDAVGAVSLLEGVIMALSHLPHKSPGENLAPVRTSGGGVTRHVLLGGVASGKFLYIDDY</sequence>
<dbReference type="AlphaFoldDB" id="A0A0E0QVQ6"/>
<organism evidence="2 3">
    <name type="scientific">Oryza rufipogon</name>
    <name type="common">Brownbeard rice</name>
    <name type="synonym">Asian wild rice</name>
    <dbReference type="NCBI Taxonomy" id="4529"/>
    <lineage>
        <taxon>Eukaryota</taxon>
        <taxon>Viridiplantae</taxon>
        <taxon>Streptophyta</taxon>
        <taxon>Embryophyta</taxon>
        <taxon>Tracheophyta</taxon>
        <taxon>Spermatophyta</taxon>
        <taxon>Magnoliopsida</taxon>
        <taxon>Liliopsida</taxon>
        <taxon>Poales</taxon>
        <taxon>Poaceae</taxon>
        <taxon>BOP clade</taxon>
        <taxon>Oryzoideae</taxon>
        <taxon>Oryzeae</taxon>
        <taxon>Oryzinae</taxon>
        <taxon>Oryza</taxon>
    </lineage>
</organism>
<dbReference type="Gramene" id="ORUFI10G00810.1">
    <property type="protein sequence ID" value="ORUFI10G00810.1"/>
    <property type="gene ID" value="ORUFI10G00810"/>
</dbReference>
<evidence type="ECO:0000313" key="3">
    <source>
        <dbReference type="Proteomes" id="UP000008022"/>
    </source>
</evidence>